<feature type="domain" description="Kringle" evidence="4">
    <location>
        <begin position="346"/>
        <end position="406"/>
    </location>
</feature>
<dbReference type="Proteomes" id="UP000596742">
    <property type="component" value="Unassembled WGS sequence"/>
</dbReference>
<sequence>MGLAYNGTVNTTRTGLNCKNRYVISMNSPTQTEHHNYCRNPDDDPNGPWCFTTDPDVLWEECSIPLCDDITTKPECVNYTGTVSTTDTGRTCQYWSRRYPHVHDFTTKLANQHNYCRNPDNEPLGPWCYTTDSETRWEYCTVPFCDGITISPKPEQNCRMNQQGKNYNGKINKTRFGQKCQAWKSLVPNKHPFAVKLADDEDYCRNPDTELYGPWCYTTDPGTRWEYCDVPYCEGADNPKDCQHDVNITTIPVVDNHLGVDYTGTVSTTDTGKTCQDWSQTYPHSHDFTAKLADQQNYYRNPDNEPLGPWCYTTDPASRWEYCTLPLCDSIDILQKPDQNCRMDQQGKNYTGKINKTRYGQNCQAWSSLVPHEHSFAVKLVDDENYCRNLDTELYGPWCYTTERPR</sequence>
<protein>
    <submittedName>
        <fullName evidence="5">Plasminogen</fullName>
        <ecNumber evidence="5">3.4.21.7</ecNumber>
    </submittedName>
</protein>
<comment type="caution">
    <text evidence="3">Lacks conserved residue(s) required for the propagation of feature annotation.</text>
</comment>
<evidence type="ECO:0000256" key="1">
    <source>
        <dbReference type="ARBA" id="ARBA00022572"/>
    </source>
</evidence>
<dbReference type="PANTHER" id="PTHR24261:SF7">
    <property type="entry name" value="KRINGLE DOMAIN-CONTAINING PROTEIN"/>
    <property type="match status" value="1"/>
</dbReference>
<dbReference type="AlphaFoldDB" id="A0A8B6F0U3"/>
<gene>
    <name evidence="5" type="ORF">MGAL_10B008812</name>
</gene>
<dbReference type="PROSITE" id="PS50070">
    <property type="entry name" value="KRINGLE_2"/>
    <property type="match status" value="5"/>
</dbReference>
<name>A0A8B6F0U3_MYTGA</name>
<dbReference type="InterPro" id="IPR038178">
    <property type="entry name" value="Kringle_sf"/>
</dbReference>
<keyword evidence="6" id="KW-1185">Reference proteome</keyword>
<dbReference type="SMART" id="SM00130">
    <property type="entry name" value="KR"/>
    <property type="match status" value="5"/>
</dbReference>
<evidence type="ECO:0000313" key="5">
    <source>
        <dbReference type="EMBL" id="VDI42858.1"/>
    </source>
</evidence>
<keyword evidence="2" id="KW-1015">Disulfide bond</keyword>
<reference evidence="5" key="1">
    <citation type="submission" date="2018-11" db="EMBL/GenBank/DDBJ databases">
        <authorList>
            <person name="Alioto T."/>
            <person name="Alioto T."/>
        </authorList>
    </citation>
    <scope>NUCLEOTIDE SEQUENCE</scope>
</reference>
<evidence type="ECO:0000256" key="2">
    <source>
        <dbReference type="ARBA" id="ARBA00023157"/>
    </source>
</evidence>
<evidence type="ECO:0000259" key="4">
    <source>
        <dbReference type="PROSITE" id="PS50070"/>
    </source>
</evidence>
<feature type="domain" description="Kringle" evidence="4">
    <location>
        <begin position="163"/>
        <end position="233"/>
    </location>
</feature>
<dbReference type="PANTHER" id="PTHR24261">
    <property type="entry name" value="PLASMINOGEN-RELATED"/>
    <property type="match status" value="1"/>
</dbReference>
<dbReference type="InterPro" id="IPR018056">
    <property type="entry name" value="Kringle_CS"/>
</dbReference>
<evidence type="ECO:0000256" key="3">
    <source>
        <dbReference type="PROSITE-ProRule" id="PRU00121"/>
    </source>
</evidence>
<dbReference type="InterPro" id="IPR050759">
    <property type="entry name" value="Serine_protease_kringle"/>
</dbReference>
<dbReference type="GO" id="GO:0004252">
    <property type="term" value="F:serine-type endopeptidase activity"/>
    <property type="evidence" value="ECO:0007669"/>
    <property type="project" value="UniProtKB-EC"/>
</dbReference>
<dbReference type="EC" id="3.4.21.7" evidence="5"/>
<dbReference type="CDD" id="cd00108">
    <property type="entry name" value="KR"/>
    <property type="match status" value="3"/>
</dbReference>
<dbReference type="EMBL" id="UYJE01006076">
    <property type="protein sequence ID" value="VDI42858.1"/>
    <property type="molecule type" value="Genomic_DNA"/>
</dbReference>
<proteinExistence type="predicted"/>
<dbReference type="PROSITE" id="PS00021">
    <property type="entry name" value="KRINGLE_1"/>
    <property type="match status" value="4"/>
</dbReference>
<dbReference type="PRINTS" id="PR00018">
    <property type="entry name" value="KRINGLE"/>
</dbReference>
<comment type="caution">
    <text evidence="5">The sequence shown here is derived from an EMBL/GenBank/DDBJ whole genome shotgun (WGS) entry which is preliminary data.</text>
</comment>
<dbReference type="Pfam" id="PF00051">
    <property type="entry name" value="Kringle"/>
    <property type="match status" value="5"/>
</dbReference>
<feature type="domain" description="Kringle" evidence="4">
    <location>
        <begin position="259"/>
        <end position="328"/>
    </location>
</feature>
<keyword evidence="1 3" id="KW-0420">Kringle</keyword>
<dbReference type="SUPFAM" id="SSF57440">
    <property type="entry name" value="Kringle-like"/>
    <property type="match status" value="5"/>
</dbReference>
<feature type="domain" description="Kringle" evidence="4">
    <location>
        <begin position="1"/>
        <end position="67"/>
    </location>
</feature>
<dbReference type="OrthoDB" id="5917794at2759"/>
<accession>A0A8B6F0U3</accession>
<organism evidence="5 6">
    <name type="scientific">Mytilus galloprovincialis</name>
    <name type="common">Mediterranean mussel</name>
    <dbReference type="NCBI Taxonomy" id="29158"/>
    <lineage>
        <taxon>Eukaryota</taxon>
        <taxon>Metazoa</taxon>
        <taxon>Spiralia</taxon>
        <taxon>Lophotrochozoa</taxon>
        <taxon>Mollusca</taxon>
        <taxon>Bivalvia</taxon>
        <taxon>Autobranchia</taxon>
        <taxon>Pteriomorphia</taxon>
        <taxon>Mytilida</taxon>
        <taxon>Mytiloidea</taxon>
        <taxon>Mytilidae</taxon>
        <taxon>Mytilinae</taxon>
        <taxon>Mytilus</taxon>
    </lineage>
</organism>
<dbReference type="InterPro" id="IPR013806">
    <property type="entry name" value="Kringle-like"/>
</dbReference>
<keyword evidence="5" id="KW-0378">Hydrolase</keyword>
<dbReference type="InterPro" id="IPR000001">
    <property type="entry name" value="Kringle"/>
</dbReference>
<dbReference type="Gene3D" id="2.40.20.10">
    <property type="entry name" value="Plasminogen Kringle 4"/>
    <property type="match status" value="5"/>
</dbReference>
<feature type="domain" description="Kringle" evidence="4">
    <location>
        <begin position="78"/>
        <end position="145"/>
    </location>
</feature>
<evidence type="ECO:0000313" key="6">
    <source>
        <dbReference type="Proteomes" id="UP000596742"/>
    </source>
</evidence>